<dbReference type="EMBL" id="BAAABM010000047">
    <property type="protein sequence ID" value="GAA0354837.1"/>
    <property type="molecule type" value="Genomic_DNA"/>
</dbReference>
<reference evidence="1 2" key="1">
    <citation type="journal article" date="2019" name="Int. J. Syst. Evol. Microbiol.">
        <title>The Global Catalogue of Microorganisms (GCM) 10K type strain sequencing project: providing services to taxonomists for standard genome sequencing and annotation.</title>
        <authorList>
            <consortium name="The Broad Institute Genomics Platform"/>
            <consortium name="The Broad Institute Genome Sequencing Center for Infectious Disease"/>
            <person name="Wu L."/>
            <person name="Ma J."/>
        </authorList>
    </citation>
    <scope>NUCLEOTIDE SEQUENCE [LARGE SCALE GENOMIC DNA]</scope>
    <source>
        <strain evidence="1 2">JCM 3146</strain>
    </source>
</reference>
<name>A0ABN0X5B0_9ACTN</name>
<proteinExistence type="predicted"/>
<gene>
    <name evidence="1" type="ORF">GCM10010151_50440</name>
</gene>
<keyword evidence="2" id="KW-1185">Reference proteome</keyword>
<sequence length="55" mass="5585">MHIAIVSDANLLPRAGGSDDFLLAQRGRGGALTALREAPWGLMALSLLVGAGAGR</sequence>
<evidence type="ECO:0000313" key="1">
    <source>
        <dbReference type="EMBL" id="GAA0354837.1"/>
    </source>
</evidence>
<comment type="caution">
    <text evidence="1">The sequence shown here is derived from an EMBL/GenBank/DDBJ whole genome shotgun (WGS) entry which is preliminary data.</text>
</comment>
<organism evidence="1 2">
    <name type="scientific">Actinoallomurus spadix</name>
    <dbReference type="NCBI Taxonomy" id="79912"/>
    <lineage>
        <taxon>Bacteria</taxon>
        <taxon>Bacillati</taxon>
        <taxon>Actinomycetota</taxon>
        <taxon>Actinomycetes</taxon>
        <taxon>Streptosporangiales</taxon>
        <taxon>Thermomonosporaceae</taxon>
        <taxon>Actinoallomurus</taxon>
    </lineage>
</organism>
<dbReference type="Proteomes" id="UP001501822">
    <property type="component" value="Unassembled WGS sequence"/>
</dbReference>
<accession>A0ABN0X5B0</accession>
<evidence type="ECO:0000313" key="2">
    <source>
        <dbReference type="Proteomes" id="UP001501822"/>
    </source>
</evidence>
<protein>
    <submittedName>
        <fullName evidence="1">Uncharacterized protein</fullName>
    </submittedName>
</protein>